<dbReference type="Pfam" id="PF21126">
    <property type="entry name" value="KATNA1_MIT"/>
    <property type="match status" value="1"/>
</dbReference>
<feature type="compositionally biased region" description="Basic and acidic residues" evidence="13">
    <location>
        <begin position="872"/>
        <end position="882"/>
    </location>
</feature>
<comment type="similarity">
    <text evidence="11">Belongs to the AAA ATPase family. Katanin p60 subunit A1 subfamily.</text>
</comment>
<sequence>MSMIFSAPNPLKDAAAAAASLPVDLQSARDLALRGNYEAALFSFEAVLVKVAAYTRSVSDPALRARWSNVKRMITDEVQVVKDLAMEAAALKDLATRPRNTHDAFAALLRKPPSHNRGGASGSSGHLTSAHLTTHVSPDDTDQEDPDVWRPPTPSETGGRRGRIIKPAKATGKKADDDDLPPWARKEVPNPGHIPFPSSAAPSASASRASARRANPASAKPATQKKPPVTSNRKANTSPEPAGTGAKGAKAIGGPKKKTGATSGTAAGTNAAASAEEKPAAPSGEGGTSSGKPDWNPSGYDKDLVDMIKRDVLQTIPGVKWDDIAGLREAKLLLEEAIVLPLWMPDYFQGIRRPWKGVLMYGPPGTGKTMLAKAVATECGTTFFNVTAGLLTSKWRGDSEKLVRLLFEAARHYAPSTIFIDEIDSLCDKRGGGSEHEASRRVKSEILQQMDGMSSYIGSGDDKDRDKEKGTEKEGGEGEEERKANPVVMVLAATNFPWDIDEALRRRLEKRIYIPVPDQESRSALLKINLAGIRTAEDVDAEEVARKLDGYSGADITNICRDAAMMSMRRRIQGLRPEQIRAIPKDELDAPITRGDIEISMSKIQSSINRDDIKKYEDWKSEFVMSTPSPAASPDDDGGGTGNETAPTPFLDHGHGEVMDRSSQPTHFPTSTLPPSREAALLRRRFIGEGAGSTAESDRTVVTLVERGEGQGNLSVSPTSPNPSTELVASGVTNTEENGRASEFPKGDGSSSPGSNTTNQSPALSPLHTSSTTNPPPSSSSSAEPQPTTATSPESTTVPGSLPQEEGGEFECNICFEVAADPVVTVCGHLFCWPCLARWLERAGPGMSGVCPVCKAGVKKETVIPLYARGSRKIDPRLRTETPRPPAQRPEPDPPPAANFRAPFGLFPGPHFQGSFGGHQFAVSAGLGFFPGLFGMELASPENFGAGRPSGSSSSIHSGGFPSRASPSQSPTSATQPQMMIDRASQQQFLSRIFLMIGVLTIVTLIMS</sequence>
<dbReference type="Gene3D" id="3.40.50.300">
    <property type="entry name" value="P-loop containing nucleotide triphosphate hydrolases"/>
    <property type="match status" value="1"/>
</dbReference>
<evidence type="ECO:0000256" key="9">
    <source>
        <dbReference type="ARBA" id="ARBA00023212"/>
    </source>
</evidence>
<feature type="region of interest" description="Disordered" evidence="13">
    <location>
        <begin position="110"/>
        <end position="299"/>
    </location>
</feature>
<dbReference type="InterPro" id="IPR003960">
    <property type="entry name" value="ATPase_AAA_CS"/>
</dbReference>
<gene>
    <name evidence="11" type="primary">KATNA1</name>
    <name evidence="16" type="ORF">M427DRAFT_30894</name>
</gene>
<dbReference type="GO" id="GO:0008270">
    <property type="term" value="F:zinc ion binding"/>
    <property type="evidence" value="ECO:0007669"/>
    <property type="project" value="UniProtKB-KW"/>
</dbReference>
<dbReference type="InterPro" id="IPR028596">
    <property type="entry name" value="KATNA1"/>
</dbReference>
<evidence type="ECO:0000256" key="4">
    <source>
        <dbReference type="ARBA" id="ARBA00022723"/>
    </source>
</evidence>
<dbReference type="EMBL" id="KQ965750">
    <property type="protein sequence ID" value="KXS16770.1"/>
    <property type="molecule type" value="Genomic_DNA"/>
</dbReference>
<evidence type="ECO:0000256" key="1">
    <source>
        <dbReference type="ARBA" id="ARBA00004245"/>
    </source>
</evidence>
<dbReference type="OrthoDB" id="10251136at2759"/>
<feature type="transmembrane region" description="Helical" evidence="14">
    <location>
        <begin position="989"/>
        <end position="1007"/>
    </location>
</feature>
<feature type="compositionally biased region" description="Polar residues" evidence="13">
    <location>
        <begin position="712"/>
        <end position="736"/>
    </location>
</feature>
<dbReference type="PROSITE" id="PS50089">
    <property type="entry name" value="ZF_RING_2"/>
    <property type="match status" value="1"/>
</dbReference>
<dbReference type="SUPFAM" id="SSF57850">
    <property type="entry name" value="RING/U-box"/>
    <property type="match status" value="1"/>
</dbReference>
<evidence type="ECO:0000256" key="12">
    <source>
        <dbReference type="PROSITE-ProRule" id="PRU00175"/>
    </source>
</evidence>
<feature type="compositionally biased region" description="Basic and acidic residues" evidence="13">
    <location>
        <begin position="460"/>
        <end position="483"/>
    </location>
</feature>
<feature type="binding site" evidence="11">
    <location>
        <begin position="362"/>
        <end position="369"/>
    </location>
    <ligand>
        <name>ATP</name>
        <dbReference type="ChEBI" id="CHEBI:30616"/>
    </ligand>
</feature>
<dbReference type="InterPro" id="IPR041569">
    <property type="entry name" value="AAA_lid_3"/>
</dbReference>
<dbReference type="GO" id="GO:0005524">
    <property type="term" value="F:ATP binding"/>
    <property type="evidence" value="ECO:0007669"/>
    <property type="project" value="UniProtKB-KW"/>
</dbReference>
<keyword evidence="14" id="KW-0472">Membrane</keyword>
<dbReference type="AlphaFoldDB" id="A0A139AJ06"/>
<dbReference type="InterPro" id="IPR017907">
    <property type="entry name" value="Znf_RING_CS"/>
</dbReference>
<evidence type="ECO:0000256" key="2">
    <source>
        <dbReference type="ARBA" id="ARBA00022490"/>
    </source>
</evidence>
<evidence type="ECO:0000256" key="5">
    <source>
        <dbReference type="ARBA" id="ARBA00022741"/>
    </source>
</evidence>
<dbReference type="GO" id="GO:0051013">
    <property type="term" value="P:microtubule severing"/>
    <property type="evidence" value="ECO:0007669"/>
    <property type="project" value="UniProtKB-UniRule"/>
</dbReference>
<feature type="region of interest" description="Disordered" evidence="13">
    <location>
        <begin position="944"/>
        <end position="978"/>
    </location>
</feature>
<dbReference type="Proteomes" id="UP000070544">
    <property type="component" value="Unassembled WGS sequence"/>
</dbReference>
<dbReference type="PROSITE" id="PS00674">
    <property type="entry name" value="AAA"/>
    <property type="match status" value="1"/>
</dbReference>
<dbReference type="Gene3D" id="1.20.58.80">
    <property type="entry name" value="Phosphotransferase system, lactose/cellobiose-type IIA subunit"/>
    <property type="match status" value="1"/>
</dbReference>
<dbReference type="InterPro" id="IPR003593">
    <property type="entry name" value="AAA+_ATPase"/>
</dbReference>
<dbReference type="CDD" id="cd21748">
    <property type="entry name" value="Kp60-NTD"/>
    <property type="match status" value="1"/>
</dbReference>
<feature type="region of interest" description="Disordered" evidence="13">
    <location>
        <begin position="453"/>
        <end position="483"/>
    </location>
</feature>
<proteinExistence type="inferred from homology"/>
<dbReference type="GO" id="GO:0008568">
    <property type="term" value="F:microtubule severing ATPase activity"/>
    <property type="evidence" value="ECO:0007669"/>
    <property type="project" value="UniProtKB-EC"/>
</dbReference>
<dbReference type="PROSITE" id="PS00518">
    <property type="entry name" value="ZF_RING_1"/>
    <property type="match status" value="1"/>
</dbReference>
<keyword evidence="7" id="KW-0862">Zinc</keyword>
<dbReference type="InterPro" id="IPR013083">
    <property type="entry name" value="Znf_RING/FYVE/PHD"/>
</dbReference>
<feature type="compositionally biased region" description="Polar residues" evidence="13">
    <location>
        <begin position="229"/>
        <end position="239"/>
    </location>
</feature>
<keyword evidence="10 11" id="KW-0413">Isomerase</keyword>
<feature type="compositionally biased region" description="Polar residues" evidence="13">
    <location>
        <begin position="123"/>
        <end position="136"/>
    </location>
</feature>
<organism evidence="16 17">
    <name type="scientific">Gonapodya prolifera (strain JEL478)</name>
    <name type="common">Monoblepharis prolifera</name>
    <dbReference type="NCBI Taxonomy" id="1344416"/>
    <lineage>
        <taxon>Eukaryota</taxon>
        <taxon>Fungi</taxon>
        <taxon>Fungi incertae sedis</taxon>
        <taxon>Chytridiomycota</taxon>
        <taxon>Chytridiomycota incertae sedis</taxon>
        <taxon>Monoblepharidomycetes</taxon>
        <taxon>Monoblepharidales</taxon>
        <taxon>Gonapodyaceae</taxon>
        <taxon>Gonapodya</taxon>
    </lineage>
</organism>
<keyword evidence="2 11" id="KW-0963">Cytoplasm</keyword>
<dbReference type="Gene3D" id="1.10.8.60">
    <property type="match status" value="1"/>
</dbReference>
<feature type="compositionally biased region" description="Low complexity" evidence="13">
    <location>
        <begin position="765"/>
        <end position="799"/>
    </location>
</feature>
<evidence type="ECO:0000256" key="14">
    <source>
        <dbReference type="SAM" id="Phobius"/>
    </source>
</evidence>
<dbReference type="InterPro" id="IPR001841">
    <property type="entry name" value="Znf_RING"/>
</dbReference>
<dbReference type="GO" id="GO:0005737">
    <property type="term" value="C:cytoplasm"/>
    <property type="evidence" value="ECO:0007669"/>
    <property type="project" value="UniProtKB-UniRule"/>
</dbReference>
<feature type="region of interest" description="Disordered" evidence="13">
    <location>
        <begin position="871"/>
        <end position="900"/>
    </location>
</feature>
<feature type="compositionally biased region" description="Basic and acidic residues" evidence="13">
    <location>
        <begin position="737"/>
        <end position="746"/>
    </location>
</feature>
<accession>A0A139AJ06</accession>
<comment type="subcellular location">
    <subcellularLocation>
        <location evidence="1 11">Cytoplasm</location>
        <location evidence="1 11">Cytoskeleton</location>
    </subcellularLocation>
</comment>
<comment type="catalytic activity">
    <reaction evidence="11">
        <text>n ATP + n H2O + a microtubule = n ADP + n phosphate + (n+1) alpha/beta tubulin heterodimers.</text>
        <dbReference type="EC" id="5.6.1.1"/>
    </reaction>
</comment>
<comment type="function">
    <text evidence="11">Severs microtubules in an ATP-dependent manner. Microtubule severing may promote rapid reorganization of cellular microtubule arrays.</text>
</comment>
<keyword evidence="6 12" id="KW-0863">Zinc-finger</keyword>
<dbReference type="EC" id="5.6.1.1" evidence="11"/>
<evidence type="ECO:0000313" key="16">
    <source>
        <dbReference type="EMBL" id="KXS16770.1"/>
    </source>
</evidence>
<feature type="compositionally biased region" description="Pro residues" evidence="13">
    <location>
        <begin position="883"/>
        <end position="897"/>
    </location>
</feature>
<dbReference type="InterPro" id="IPR048611">
    <property type="entry name" value="KATNA1_MIT"/>
</dbReference>
<dbReference type="PANTHER" id="PTHR23074">
    <property type="entry name" value="AAA DOMAIN-CONTAINING"/>
    <property type="match status" value="1"/>
</dbReference>
<dbReference type="STRING" id="1344416.A0A139AJ06"/>
<keyword evidence="14" id="KW-1133">Transmembrane helix</keyword>
<evidence type="ECO:0000313" key="17">
    <source>
        <dbReference type="Proteomes" id="UP000070544"/>
    </source>
</evidence>
<dbReference type="SMART" id="SM00184">
    <property type="entry name" value="RING"/>
    <property type="match status" value="1"/>
</dbReference>
<dbReference type="InterPro" id="IPR050304">
    <property type="entry name" value="MT-severing_AAA_ATPase"/>
</dbReference>
<feature type="compositionally biased region" description="Low complexity" evidence="13">
    <location>
        <begin position="242"/>
        <end position="274"/>
    </location>
</feature>
<evidence type="ECO:0000256" key="13">
    <source>
        <dbReference type="SAM" id="MobiDB-lite"/>
    </source>
</evidence>
<evidence type="ECO:0000259" key="15">
    <source>
        <dbReference type="PROSITE" id="PS50089"/>
    </source>
</evidence>
<feature type="domain" description="RING-type" evidence="15">
    <location>
        <begin position="812"/>
        <end position="855"/>
    </location>
</feature>
<feature type="compositionally biased region" description="Low complexity" evidence="13">
    <location>
        <begin position="197"/>
        <end position="222"/>
    </location>
</feature>
<evidence type="ECO:0000256" key="11">
    <source>
        <dbReference type="HAMAP-Rule" id="MF_03023"/>
    </source>
</evidence>
<dbReference type="PANTHER" id="PTHR23074:SF19">
    <property type="entry name" value="KATANIN P60 ATPASE-CONTAINING SUBUNIT A1"/>
    <property type="match status" value="1"/>
</dbReference>
<dbReference type="FunFam" id="3.40.50.300:FF:000159">
    <property type="entry name" value="Katanin p60 ATPase-containing subunit A1"/>
    <property type="match status" value="1"/>
</dbReference>
<keyword evidence="4" id="KW-0479">Metal-binding</keyword>
<dbReference type="Pfam" id="PF00097">
    <property type="entry name" value="zf-C3HC4"/>
    <property type="match status" value="1"/>
</dbReference>
<keyword evidence="5 11" id="KW-0547">Nucleotide-binding</keyword>
<feature type="compositionally biased region" description="Polar residues" evidence="13">
    <location>
        <begin position="661"/>
        <end position="674"/>
    </location>
</feature>
<dbReference type="InterPro" id="IPR027417">
    <property type="entry name" value="P-loop_NTPase"/>
</dbReference>
<dbReference type="InterPro" id="IPR003959">
    <property type="entry name" value="ATPase_AAA_core"/>
</dbReference>
<protein>
    <recommendedName>
        <fullName evidence="11">Katanin p60 ATPase-containing subunit A1</fullName>
        <shortName evidence="11">Katanin p60 subunit A1</shortName>
        <ecNumber evidence="11">5.6.1.1</ecNumber>
    </recommendedName>
    <alternativeName>
        <fullName evidence="11">p60 katanin</fullName>
    </alternativeName>
</protein>
<keyword evidence="14" id="KW-0812">Transmembrane</keyword>
<dbReference type="CDD" id="cd16534">
    <property type="entry name" value="RING-HC_RNF5-like"/>
    <property type="match status" value="1"/>
</dbReference>
<name>A0A139AJ06_GONPJ</name>
<keyword evidence="17" id="KW-1185">Reference proteome</keyword>
<dbReference type="GO" id="GO:0016887">
    <property type="term" value="F:ATP hydrolysis activity"/>
    <property type="evidence" value="ECO:0007669"/>
    <property type="project" value="InterPro"/>
</dbReference>
<dbReference type="GO" id="GO:0008017">
    <property type="term" value="F:microtubule binding"/>
    <property type="evidence" value="ECO:0007669"/>
    <property type="project" value="UniProtKB-UniRule"/>
</dbReference>
<dbReference type="GO" id="GO:0005874">
    <property type="term" value="C:microtubule"/>
    <property type="evidence" value="ECO:0007669"/>
    <property type="project" value="UniProtKB-KW"/>
</dbReference>
<evidence type="ECO:0000256" key="7">
    <source>
        <dbReference type="ARBA" id="ARBA00022833"/>
    </source>
</evidence>
<dbReference type="SUPFAM" id="SSF52540">
    <property type="entry name" value="P-loop containing nucleoside triphosphate hydrolases"/>
    <property type="match status" value="1"/>
</dbReference>
<evidence type="ECO:0000256" key="6">
    <source>
        <dbReference type="ARBA" id="ARBA00022771"/>
    </source>
</evidence>
<feature type="region of interest" description="Disordered" evidence="13">
    <location>
        <begin position="625"/>
        <end position="677"/>
    </location>
</feature>
<keyword evidence="9 11" id="KW-0206">Cytoskeleton</keyword>
<dbReference type="FunFam" id="1.10.8.60:FF:000025">
    <property type="entry name" value="Katanin p60 ATPase-containing subunit A1"/>
    <property type="match status" value="1"/>
</dbReference>
<dbReference type="InterPro" id="IPR018957">
    <property type="entry name" value="Znf_C3HC4_RING-type"/>
</dbReference>
<evidence type="ECO:0000256" key="10">
    <source>
        <dbReference type="ARBA" id="ARBA00023235"/>
    </source>
</evidence>
<feature type="region of interest" description="Disordered" evidence="13">
    <location>
        <begin position="707"/>
        <end position="804"/>
    </location>
</feature>
<dbReference type="Pfam" id="PF00004">
    <property type="entry name" value="AAA"/>
    <property type="match status" value="1"/>
</dbReference>
<keyword evidence="8 11" id="KW-0067">ATP-binding</keyword>
<dbReference type="SMART" id="SM00382">
    <property type="entry name" value="AAA"/>
    <property type="match status" value="1"/>
</dbReference>
<evidence type="ECO:0000256" key="3">
    <source>
        <dbReference type="ARBA" id="ARBA00022701"/>
    </source>
</evidence>
<dbReference type="Pfam" id="PF17862">
    <property type="entry name" value="AAA_lid_3"/>
    <property type="match status" value="1"/>
</dbReference>
<feature type="compositionally biased region" description="Polar residues" evidence="13">
    <location>
        <begin position="749"/>
        <end position="763"/>
    </location>
</feature>
<evidence type="ECO:0000256" key="8">
    <source>
        <dbReference type="ARBA" id="ARBA00022840"/>
    </source>
</evidence>
<dbReference type="HAMAP" id="MF_03023">
    <property type="entry name" value="Katanin_p60_A1"/>
    <property type="match status" value="1"/>
</dbReference>
<dbReference type="Gene3D" id="3.30.40.10">
    <property type="entry name" value="Zinc/RING finger domain, C3HC4 (zinc finger)"/>
    <property type="match status" value="1"/>
</dbReference>
<reference evidence="16 17" key="1">
    <citation type="journal article" date="2015" name="Genome Biol. Evol.">
        <title>Phylogenomic analyses indicate that early fungi evolved digesting cell walls of algal ancestors of land plants.</title>
        <authorList>
            <person name="Chang Y."/>
            <person name="Wang S."/>
            <person name="Sekimoto S."/>
            <person name="Aerts A.L."/>
            <person name="Choi C."/>
            <person name="Clum A."/>
            <person name="LaButti K.M."/>
            <person name="Lindquist E.A."/>
            <person name="Yee Ngan C."/>
            <person name="Ohm R.A."/>
            <person name="Salamov A.A."/>
            <person name="Grigoriev I.V."/>
            <person name="Spatafora J.W."/>
            <person name="Berbee M.L."/>
        </authorList>
    </citation>
    <scope>NUCLEOTIDE SEQUENCE [LARGE SCALE GENOMIC DNA]</scope>
    <source>
        <strain evidence="16 17">JEL478</strain>
    </source>
</reference>
<keyword evidence="3 11" id="KW-0493">Microtubule</keyword>